<reference evidence="1" key="1">
    <citation type="journal article" date="2020" name="Nature">
        <title>Giant virus diversity and host interactions through global metagenomics.</title>
        <authorList>
            <person name="Schulz F."/>
            <person name="Roux S."/>
            <person name="Paez-Espino D."/>
            <person name="Jungbluth S."/>
            <person name="Walsh D.A."/>
            <person name="Denef V.J."/>
            <person name="McMahon K.D."/>
            <person name="Konstantinidis K.T."/>
            <person name="Eloe-Fadrosh E.A."/>
            <person name="Kyrpides N.C."/>
            <person name="Woyke T."/>
        </authorList>
    </citation>
    <scope>NUCLEOTIDE SEQUENCE</scope>
    <source>
        <strain evidence="1">GVMAG-M-3300021425-14</strain>
    </source>
</reference>
<proteinExistence type="predicted"/>
<evidence type="ECO:0000313" key="1">
    <source>
        <dbReference type="EMBL" id="QHT06010.1"/>
    </source>
</evidence>
<dbReference type="EMBL" id="MN739462">
    <property type="protein sequence ID" value="QHT06010.1"/>
    <property type="molecule type" value="Genomic_DNA"/>
</dbReference>
<accession>A0A6C0CQ73</accession>
<dbReference type="Gene3D" id="2.60.40.10">
    <property type="entry name" value="Immunoglobulins"/>
    <property type="match status" value="1"/>
</dbReference>
<sequence length="533" mass="62320">MIPTNLKVEFNESNLYLKVSWDDMGNSVQVYKVFRNKTVGSRPIFSGLGKSENNKRFFIDYDPPKKSGTILKYIISCKINNKWYPYSKPYTINVSYPGVELIEPPKLYNHNVEGTTVSQINCVGWYIYDLYDYPLPPRKNDIISNSCYCIKDDGMFPNKIYVKNVDTFNTENVEQDFFSLSYTKPTNNLQFNTDISGTYFKLKYAVLYSVPGINKKLRSREVMSDWTDYYTIYTKPNPPINFDIKKISYNDCYYTCCLKWDVEYLKQSKNNANPKQTFGYKITTALDNIEKVFEDNTLDLGEALYPIPIGLPYDIQNKVIIQTKNGDKYSEPSIINICIPNKPEKLNYTVTNYSTNYYNVSFSWNFKNKYEYVLTNVLSGKSYNVLKTTENGNYCFKLSTPLLYNHSYDFEVYALAKGTFKNMKSLKNLINVKVNLPEKFMPEAPILTSFGLNNSITLRWTRIENINCYKIYRQIFSSNKMKSITENDLLCEVDKDTHIYNDKEVLDDVRYIYYIKSINNYESKLSNYVIETL</sequence>
<name>A0A6C0CQ73_9ZZZZ</name>
<organism evidence="1">
    <name type="scientific">viral metagenome</name>
    <dbReference type="NCBI Taxonomy" id="1070528"/>
    <lineage>
        <taxon>unclassified sequences</taxon>
        <taxon>metagenomes</taxon>
        <taxon>organismal metagenomes</taxon>
    </lineage>
</organism>
<dbReference type="AlphaFoldDB" id="A0A6C0CQ73"/>
<protein>
    <submittedName>
        <fullName evidence="1">Uncharacterized protein</fullName>
    </submittedName>
</protein>
<dbReference type="InterPro" id="IPR013783">
    <property type="entry name" value="Ig-like_fold"/>
</dbReference>